<reference evidence="2 3" key="1">
    <citation type="journal article" date="2019" name="Nat. Ecol. Evol.">
        <title>Megaphylogeny resolves global patterns of mushroom evolution.</title>
        <authorList>
            <person name="Varga T."/>
            <person name="Krizsan K."/>
            <person name="Foldi C."/>
            <person name="Dima B."/>
            <person name="Sanchez-Garcia M."/>
            <person name="Sanchez-Ramirez S."/>
            <person name="Szollosi G.J."/>
            <person name="Szarkandi J.G."/>
            <person name="Papp V."/>
            <person name="Albert L."/>
            <person name="Andreopoulos W."/>
            <person name="Angelini C."/>
            <person name="Antonin V."/>
            <person name="Barry K.W."/>
            <person name="Bougher N.L."/>
            <person name="Buchanan P."/>
            <person name="Buyck B."/>
            <person name="Bense V."/>
            <person name="Catcheside P."/>
            <person name="Chovatia M."/>
            <person name="Cooper J."/>
            <person name="Damon W."/>
            <person name="Desjardin D."/>
            <person name="Finy P."/>
            <person name="Geml J."/>
            <person name="Haridas S."/>
            <person name="Hughes K."/>
            <person name="Justo A."/>
            <person name="Karasinski D."/>
            <person name="Kautmanova I."/>
            <person name="Kiss B."/>
            <person name="Kocsube S."/>
            <person name="Kotiranta H."/>
            <person name="LaButti K.M."/>
            <person name="Lechner B.E."/>
            <person name="Liimatainen K."/>
            <person name="Lipzen A."/>
            <person name="Lukacs Z."/>
            <person name="Mihaltcheva S."/>
            <person name="Morgado L.N."/>
            <person name="Niskanen T."/>
            <person name="Noordeloos M.E."/>
            <person name="Ohm R.A."/>
            <person name="Ortiz-Santana B."/>
            <person name="Ovrebo C."/>
            <person name="Racz N."/>
            <person name="Riley R."/>
            <person name="Savchenko A."/>
            <person name="Shiryaev A."/>
            <person name="Soop K."/>
            <person name="Spirin V."/>
            <person name="Szebenyi C."/>
            <person name="Tomsovsky M."/>
            <person name="Tulloss R.E."/>
            <person name="Uehling J."/>
            <person name="Grigoriev I.V."/>
            <person name="Vagvolgyi C."/>
            <person name="Papp T."/>
            <person name="Martin F.M."/>
            <person name="Miettinen O."/>
            <person name="Hibbett D.S."/>
            <person name="Nagy L.G."/>
        </authorList>
    </citation>
    <scope>NUCLEOTIDE SEQUENCE [LARGE SCALE GENOMIC DNA]</scope>
    <source>
        <strain evidence="2 3">CBS 121175</strain>
    </source>
</reference>
<evidence type="ECO:0008006" key="4">
    <source>
        <dbReference type="Google" id="ProtNLM"/>
    </source>
</evidence>
<protein>
    <recommendedName>
        <fullName evidence="4">Zn(2)-C6 fungal-type domain-containing protein</fullName>
    </recommendedName>
</protein>
<keyword evidence="3" id="KW-1185">Reference proteome</keyword>
<name>A0A5C3KS37_COPMA</name>
<gene>
    <name evidence="2" type="ORF">FA15DRAFT_464906</name>
</gene>
<evidence type="ECO:0000256" key="1">
    <source>
        <dbReference type="SAM" id="MobiDB-lite"/>
    </source>
</evidence>
<dbReference type="OrthoDB" id="424974at2759"/>
<dbReference type="AlphaFoldDB" id="A0A5C3KS37"/>
<sequence>MSSSLQKGPMDQRPPKRPRTQTAEEPPAGPVDHIFIADGVSAKKAGVKKTPLSCCECRRLKLKVCRSCCAPFKTG</sequence>
<dbReference type="EMBL" id="ML210219">
    <property type="protein sequence ID" value="TFK23391.1"/>
    <property type="molecule type" value="Genomic_DNA"/>
</dbReference>
<dbReference type="Proteomes" id="UP000307440">
    <property type="component" value="Unassembled WGS sequence"/>
</dbReference>
<evidence type="ECO:0000313" key="2">
    <source>
        <dbReference type="EMBL" id="TFK23391.1"/>
    </source>
</evidence>
<proteinExistence type="predicted"/>
<evidence type="ECO:0000313" key="3">
    <source>
        <dbReference type="Proteomes" id="UP000307440"/>
    </source>
</evidence>
<organism evidence="2 3">
    <name type="scientific">Coprinopsis marcescibilis</name>
    <name type="common">Agaric fungus</name>
    <name type="synonym">Psathyrella marcescibilis</name>
    <dbReference type="NCBI Taxonomy" id="230819"/>
    <lineage>
        <taxon>Eukaryota</taxon>
        <taxon>Fungi</taxon>
        <taxon>Dikarya</taxon>
        <taxon>Basidiomycota</taxon>
        <taxon>Agaricomycotina</taxon>
        <taxon>Agaricomycetes</taxon>
        <taxon>Agaricomycetidae</taxon>
        <taxon>Agaricales</taxon>
        <taxon>Agaricineae</taxon>
        <taxon>Psathyrellaceae</taxon>
        <taxon>Coprinopsis</taxon>
    </lineage>
</organism>
<feature type="region of interest" description="Disordered" evidence="1">
    <location>
        <begin position="1"/>
        <end position="32"/>
    </location>
</feature>
<dbReference type="STRING" id="230819.A0A5C3KS37"/>
<accession>A0A5C3KS37</accession>